<dbReference type="InterPro" id="IPR016024">
    <property type="entry name" value="ARM-type_fold"/>
</dbReference>
<dbReference type="PANTHER" id="PTHR20959">
    <property type="entry name" value="TRANSPORT AND GOLGI ORGANIZATION PROTEIN 6 FAMILY MEMBER"/>
    <property type="match status" value="1"/>
</dbReference>
<feature type="region of interest" description="Disordered" evidence="2">
    <location>
        <begin position="935"/>
        <end position="975"/>
    </location>
</feature>
<organism evidence="5 6">
    <name type="scientific">Agrocybe pediades</name>
    <dbReference type="NCBI Taxonomy" id="84607"/>
    <lineage>
        <taxon>Eukaryota</taxon>
        <taxon>Fungi</taxon>
        <taxon>Dikarya</taxon>
        <taxon>Basidiomycota</taxon>
        <taxon>Agaricomycotina</taxon>
        <taxon>Agaricomycetes</taxon>
        <taxon>Agaricomycetidae</taxon>
        <taxon>Agaricales</taxon>
        <taxon>Agaricineae</taxon>
        <taxon>Strophariaceae</taxon>
        <taxon>Agrocybe</taxon>
    </lineage>
</organism>
<comment type="caution">
    <text evidence="5">The sequence shown here is derived from an EMBL/GenBank/DDBJ whole genome shotgun (WGS) entry which is preliminary data.</text>
</comment>
<dbReference type="GO" id="GO:0009306">
    <property type="term" value="P:protein secretion"/>
    <property type="evidence" value="ECO:0007669"/>
    <property type="project" value="TreeGrafter"/>
</dbReference>
<feature type="domain" description="RNA polymerase II assembly factor Rtp1 C-terminal" evidence="3">
    <location>
        <begin position="741"/>
        <end position="863"/>
    </location>
</feature>
<dbReference type="InterPro" id="IPR019451">
    <property type="entry name" value="Rtp1_C1"/>
</dbReference>
<protein>
    <recommendedName>
        <fullName evidence="7">RNA polymerase II assembly factor Rtp1 C-terminal domain-containing protein</fullName>
    </recommendedName>
</protein>
<dbReference type="Proteomes" id="UP000521872">
    <property type="component" value="Unassembled WGS sequence"/>
</dbReference>
<evidence type="ECO:0000256" key="2">
    <source>
        <dbReference type="SAM" id="MobiDB-lite"/>
    </source>
</evidence>
<evidence type="ECO:0000256" key="1">
    <source>
        <dbReference type="ARBA" id="ARBA00005724"/>
    </source>
</evidence>
<comment type="similarity">
    <text evidence="1">Belongs to the Tango6 family.</text>
</comment>
<evidence type="ECO:0000259" key="3">
    <source>
        <dbReference type="Pfam" id="PF10363"/>
    </source>
</evidence>
<dbReference type="InterPro" id="IPR039600">
    <property type="entry name" value="TANGO6/Rtp1"/>
</dbReference>
<dbReference type="InterPro" id="IPR057407">
    <property type="entry name" value="HEAT_TANGO6"/>
</dbReference>
<dbReference type="AlphaFoldDB" id="A0A8H4R0C4"/>
<feature type="compositionally biased region" description="Basic and acidic residues" evidence="2">
    <location>
        <begin position="935"/>
        <end position="948"/>
    </location>
</feature>
<feature type="compositionally biased region" description="Acidic residues" evidence="2">
    <location>
        <begin position="627"/>
        <end position="655"/>
    </location>
</feature>
<dbReference type="EMBL" id="JAACJL010000016">
    <property type="protein sequence ID" value="KAF4619552.1"/>
    <property type="molecule type" value="Genomic_DNA"/>
</dbReference>
<evidence type="ECO:0008006" key="7">
    <source>
        <dbReference type="Google" id="ProtNLM"/>
    </source>
</evidence>
<dbReference type="Gene3D" id="1.25.10.10">
    <property type="entry name" value="Leucine-rich Repeat Variant"/>
    <property type="match status" value="1"/>
</dbReference>
<evidence type="ECO:0000259" key="4">
    <source>
        <dbReference type="Pfam" id="PF23565"/>
    </source>
</evidence>
<sequence length="1053" mass="116721">MSSPVSNEALLQAALSDGAILLGTSSASDKAAPNMETVLKNRVQIYYDQLSSRDSKTRTINATSLDDIQLLTAKEALSVVQRVQSLLDLEEEDKSENGTGRAPAIGTRDLAQLRTMLSILFKWALNPLFSRVNLALPTKIPARPQGPKIIDLTLGSEDYQLLSDILMSLFSLVFPEGPEGRISQTLITTSILNYHVQDILFTAITLGWLPESFSSSSTPVLHEARSMVMRLLKLLTPFQAILALGGVLSSNNPLPPLHARKTCKLLLTKQLLRPEGVRGLLEAMFSSEDTDNGEVKLERLEQVATTLNTVPANMNENEYYSSVFPRVIKTLVMDNRVSFKRATAFTIYRAIIPQNVSQKPSSNAEFVLNVFQRPFLDFTDPEMFQEKKYLLRPDEALSALTVLLSNTEPSPLLLSRLLTPIISELYLLSYDIDQVKTADPSLKESINDLLLSWGKIIDRDEGSQALWAIIEGGKAGQWHFNLEGRFWKTENSEPQAMPDIILPGRSKQETEGDEFDVNMNLFQLYPDPGHFVQLLKRLDRGDIASSIFIQLLENYRDRKGRKGEDSMTTLLRLQIIMQMQSRLSEGTTANILRKPGQLLSFILHVLESAKLTLHGESAHDPGRTPDTVEDLSDGEADSDDADSDDEAPDSEVIGPDDELIETAVTLLLSILEADDKLSAQSYPILNDIFTKLEPLALNGSSVLRPLAREARLVITARLAQGFGSSSSKRKKEGEEDVQEIYQKALKLLQDPILPVRAHGLLLLRQLVGPEYKNDPQLSSALLPSILSIFRQSVQDEDSYIFLNAVQGLAALVDVHGKEILQGLVRDYASGLEGLGAGNLTRQDVDVRTRIGEALSTVIKRIGSALGLYVDVLVPPLFATVRKSDIPTTLRTSSLSLLGDCVDTYALAVMPYIEDLYCMVIDLLQIESQPMREVIGRKGTKEESDEKNAETSTEGQNSKQTPSTMDSDPTSNNSRFPPLRRAALHFLSLLVRSSTKIVYEDMKSPQKLISQATYKRTRLTLGYISATDEDNVVRVMAKEAKENLEELQKAELGL</sequence>
<gene>
    <name evidence="5" type="ORF">D9613_005233</name>
</gene>
<dbReference type="SUPFAM" id="SSF48371">
    <property type="entry name" value="ARM repeat"/>
    <property type="match status" value="1"/>
</dbReference>
<keyword evidence="6" id="KW-1185">Reference proteome</keyword>
<accession>A0A8H4R0C4</accession>
<dbReference type="InterPro" id="IPR011989">
    <property type="entry name" value="ARM-like"/>
</dbReference>
<evidence type="ECO:0000313" key="6">
    <source>
        <dbReference type="Proteomes" id="UP000521872"/>
    </source>
</evidence>
<feature type="domain" description="TANGO6 HEAT repeat" evidence="4">
    <location>
        <begin position="271"/>
        <end position="471"/>
    </location>
</feature>
<feature type="region of interest" description="Disordered" evidence="2">
    <location>
        <begin position="614"/>
        <end position="655"/>
    </location>
</feature>
<name>A0A8H4R0C4_9AGAR</name>
<evidence type="ECO:0000313" key="5">
    <source>
        <dbReference type="EMBL" id="KAF4619552.1"/>
    </source>
</evidence>
<dbReference type="Pfam" id="PF23565">
    <property type="entry name" value="ARM_TANGO6"/>
    <property type="match status" value="1"/>
</dbReference>
<dbReference type="PANTHER" id="PTHR20959:SF1">
    <property type="entry name" value="TRANSPORT AND GOLGI ORGANIZATION PROTEIN 6 HOMOLOG"/>
    <property type="match status" value="1"/>
</dbReference>
<dbReference type="Pfam" id="PF10363">
    <property type="entry name" value="RTP1_C1"/>
    <property type="match status" value="1"/>
</dbReference>
<reference evidence="5 6" key="1">
    <citation type="submission" date="2019-12" db="EMBL/GenBank/DDBJ databases">
        <authorList>
            <person name="Floudas D."/>
            <person name="Bentzer J."/>
            <person name="Ahren D."/>
            <person name="Johansson T."/>
            <person name="Persson P."/>
            <person name="Tunlid A."/>
        </authorList>
    </citation>
    <scope>NUCLEOTIDE SEQUENCE [LARGE SCALE GENOMIC DNA]</scope>
    <source>
        <strain evidence="5 6">CBS 102.39</strain>
    </source>
</reference>
<proteinExistence type="inferred from homology"/>
<feature type="compositionally biased region" description="Polar residues" evidence="2">
    <location>
        <begin position="949"/>
        <end position="974"/>
    </location>
</feature>